<gene>
    <name evidence="2" type="ORF">TMSB3V08_LOCUS8478</name>
</gene>
<feature type="chain" id="PRO_5031276082" evidence="1">
    <location>
        <begin position="22"/>
        <end position="412"/>
    </location>
</feature>
<reference evidence="2" key="1">
    <citation type="submission" date="2020-11" db="EMBL/GenBank/DDBJ databases">
        <authorList>
            <person name="Tran Van P."/>
        </authorList>
    </citation>
    <scope>NUCLEOTIDE SEQUENCE</scope>
</reference>
<protein>
    <submittedName>
        <fullName evidence="2">Uncharacterized protein</fullName>
    </submittedName>
</protein>
<evidence type="ECO:0000256" key="1">
    <source>
        <dbReference type="SAM" id="SignalP"/>
    </source>
</evidence>
<organism evidence="2">
    <name type="scientific">Timema monikensis</name>
    <dbReference type="NCBI Taxonomy" id="170555"/>
    <lineage>
        <taxon>Eukaryota</taxon>
        <taxon>Metazoa</taxon>
        <taxon>Ecdysozoa</taxon>
        <taxon>Arthropoda</taxon>
        <taxon>Hexapoda</taxon>
        <taxon>Insecta</taxon>
        <taxon>Pterygota</taxon>
        <taxon>Neoptera</taxon>
        <taxon>Polyneoptera</taxon>
        <taxon>Phasmatodea</taxon>
        <taxon>Timematodea</taxon>
        <taxon>Timematoidea</taxon>
        <taxon>Timematidae</taxon>
        <taxon>Timema</taxon>
    </lineage>
</organism>
<feature type="signal peptide" evidence="1">
    <location>
        <begin position="1"/>
        <end position="21"/>
    </location>
</feature>
<keyword evidence="1" id="KW-0732">Signal</keyword>
<dbReference type="EMBL" id="OB795146">
    <property type="protein sequence ID" value="CAD7431756.1"/>
    <property type="molecule type" value="Genomic_DNA"/>
</dbReference>
<dbReference type="AlphaFoldDB" id="A0A7R9HRJ2"/>
<proteinExistence type="predicted"/>
<accession>A0A7R9HRJ2</accession>
<evidence type="ECO:0000313" key="2">
    <source>
        <dbReference type="EMBL" id="CAD7431756.1"/>
    </source>
</evidence>
<name>A0A7R9HRJ2_9NEOP</name>
<sequence>MRFGAFVGCMVHLHFLICCSALPRGKDFHTIGISLGSEYDSKPLTRQPRDGNIAREPSCEELRAMWRFSKRQSRATEITNEIPTYRDPFAYNVWEPYARSRSVGGGIIRGNNGGRHVYGRIVHDAPRSRPRESSPERVRAFEEVIRMYGTVPQMPSAPRRKVTAFRLPGGSVAQGSQLPPLTGSFQQLKELIRTERARELQEQRIAEEAAARTAALEGAPVHTYYGNPTQDITHPSARYGEGSHYIKNPQPSSVKGGLLTFPDMLAPVSSNYNAPDGYLSPANHYYHISHRDVMPCEAGSGFLSSMLMSKFTRVISLTPLISLHEDPIRTLGDELQVDHKQTPYKEYRMITPQDGCNTGAMPGPALLYNGQSSWLRSTGPGFNPSWNGSTMKDKYHGEVALLENHFRQAPLV</sequence>